<sequence>MARVLVVDDEALIAMMLSDLLAEYGHETVGPAHSESQALELVASTRIDAAILDVTLGDHDCFGVAEALGRRGIPFAFATGHGVHAMPDAFRERITVSKPFDFEVVRKIVDELVAPAPF</sequence>
<dbReference type="Gene3D" id="3.40.50.2300">
    <property type="match status" value="1"/>
</dbReference>
<evidence type="ECO:0000256" key="2">
    <source>
        <dbReference type="PROSITE-ProRule" id="PRU00169"/>
    </source>
</evidence>
<dbReference type="PANTHER" id="PTHR44591">
    <property type="entry name" value="STRESS RESPONSE REGULATOR PROTEIN 1"/>
    <property type="match status" value="1"/>
</dbReference>
<dbReference type="SUPFAM" id="SSF52172">
    <property type="entry name" value="CheY-like"/>
    <property type="match status" value="1"/>
</dbReference>
<dbReference type="EMBL" id="CP006912">
    <property type="protein sequence ID" value="AHB48348.1"/>
    <property type="molecule type" value="Genomic_DNA"/>
</dbReference>
<dbReference type="OrthoDB" id="582170at2"/>
<dbReference type="RefSeq" id="WP_023786977.1">
    <property type="nucleotide sequence ID" value="NC_022997.1"/>
</dbReference>
<evidence type="ECO:0000259" key="3">
    <source>
        <dbReference type="PROSITE" id="PS50110"/>
    </source>
</evidence>
<organism evidence="4 5">
    <name type="scientific">Hyphomicrobium nitrativorans NL23</name>
    <dbReference type="NCBI Taxonomy" id="1029756"/>
    <lineage>
        <taxon>Bacteria</taxon>
        <taxon>Pseudomonadati</taxon>
        <taxon>Pseudomonadota</taxon>
        <taxon>Alphaproteobacteria</taxon>
        <taxon>Hyphomicrobiales</taxon>
        <taxon>Hyphomicrobiaceae</taxon>
        <taxon>Hyphomicrobium</taxon>
    </lineage>
</organism>
<dbReference type="GO" id="GO:0000160">
    <property type="term" value="P:phosphorelay signal transduction system"/>
    <property type="evidence" value="ECO:0007669"/>
    <property type="project" value="InterPro"/>
</dbReference>
<dbReference type="SMART" id="SM00448">
    <property type="entry name" value="REC"/>
    <property type="match status" value="1"/>
</dbReference>
<dbReference type="HOGENOM" id="CLU_000445_69_11_5"/>
<feature type="domain" description="Response regulatory" evidence="3">
    <location>
        <begin position="3"/>
        <end position="113"/>
    </location>
</feature>
<evidence type="ECO:0000313" key="5">
    <source>
        <dbReference type="Proteomes" id="UP000018542"/>
    </source>
</evidence>
<dbReference type="PANTHER" id="PTHR44591:SF24">
    <property type="entry name" value="PROTEIN-GLUTAMATE METHYLESTERASE_PROTEIN-GLUTAMINE GLUTAMINASE 1"/>
    <property type="match status" value="1"/>
</dbReference>
<keyword evidence="1 2" id="KW-0597">Phosphoprotein</keyword>
<evidence type="ECO:0000313" key="4">
    <source>
        <dbReference type="EMBL" id="AHB48348.1"/>
    </source>
</evidence>
<feature type="modified residue" description="4-aspartylphosphate" evidence="2">
    <location>
        <position position="53"/>
    </location>
</feature>
<keyword evidence="5" id="KW-1185">Reference proteome</keyword>
<reference evidence="4 5" key="1">
    <citation type="journal article" date="2014" name="Genome Announc.">
        <title>Complete Genome Sequence of Hyphomicrobium nitrativorans Strain NL23, a Denitrifying Bacterium Isolated from Biofilm of a Methanol-Fed Denitrification System Treating Seawater at the Montreal Biodome.</title>
        <authorList>
            <person name="Martineau C."/>
            <person name="Villeneuve C."/>
            <person name="Mauffrey F."/>
            <person name="Villemur R."/>
        </authorList>
    </citation>
    <scope>NUCLEOTIDE SEQUENCE [LARGE SCALE GENOMIC DNA]</scope>
    <source>
        <strain evidence="4">NL23</strain>
    </source>
</reference>
<dbReference type="InterPro" id="IPR050595">
    <property type="entry name" value="Bact_response_regulator"/>
</dbReference>
<name>V5SCV5_9HYPH</name>
<accession>V5SCV5</accession>
<dbReference type="Pfam" id="PF00072">
    <property type="entry name" value="Response_reg"/>
    <property type="match status" value="1"/>
</dbReference>
<dbReference type="STRING" id="1029756.W911_07970"/>
<dbReference type="PROSITE" id="PS50110">
    <property type="entry name" value="RESPONSE_REGULATORY"/>
    <property type="match status" value="1"/>
</dbReference>
<evidence type="ECO:0000256" key="1">
    <source>
        <dbReference type="ARBA" id="ARBA00022553"/>
    </source>
</evidence>
<dbReference type="InterPro" id="IPR001789">
    <property type="entry name" value="Sig_transdc_resp-reg_receiver"/>
</dbReference>
<dbReference type="PATRIC" id="fig|1029756.8.peg.1665"/>
<proteinExistence type="predicted"/>
<dbReference type="InterPro" id="IPR011006">
    <property type="entry name" value="CheY-like_superfamily"/>
</dbReference>
<dbReference type="Proteomes" id="UP000018542">
    <property type="component" value="Chromosome"/>
</dbReference>
<gene>
    <name evidence="4" type="ORF">W911_07970</name>
</gene>
<dbReference type="AlphaFoldDB" id="V5SCV5"/>
<protein>
    <submittedName>
        <fullName evidence="4">Response regulator</fullName>
    </submittedName>
</protein>
<dbReference type="KEGG" id="hni:W911_07970"/>